<feature type="transmembrane region" description="Helical" evidence="1">
    <location>
        <begin position="16"/>
        <end position="36"/>
    </location>
</feature>
<keyword evidence="1" id="KW-0812">Transmembrane</keyword>
<dbReference type="EMBL" id="JACHGT010000006">
    <property type="protein sequence ID" value="MBB6035318.1"/>
    <property type="molecule type" value="Genomic_DNA"/>
</dbReference>
<keyword evidence="3" id="KW-1185">Reference proteome</keyword>
<name>A0A841FNE3_9ACTN</name>
<keyword evidence="1" id="KW-1133">Transmembrane helix</keyword>
<dbReference type="Proteomes" id="UP000548476">
    <property type="component" value="Unassembled WGS sequence"/>
</dbReference>
<protein>
    <submittedName>
        <fullName evidence="2">Putative membrane protein</fullName>
    </submittedName>
</protein>
<feature type="transmembrane region" description="Helical" evidence="1">
    <location>
        <begin position="115"/>
        <end position="133"/>
    </location>
</feature>
<evidence type="ECO:0000313" key="2">
    <source>
        <dbReference type="EMBL" id="MBB6035318.1"/>
    </source>
</evidence>
<organism evidence="2 3">
    <name type="scientific">Phytomonospora endophytica</name>
    <dbReference type="NCBI Taxonomy" id="714109"/>
    <lineage>
        <taxon>Bacteria</taxon>
        <taxon>Bacillati</taxon>
        <taxon>Actinomycetota</taxon>
        <taxon>Actinomycetes</taxon>
        <taxon>Micromonosporales</taxon>
        <taxon>Micromonosporaceae</taxon>
        <taxon>Phytomonospora</taxon>
    </lineage>
</organism>
<gene>
    <name evidence="2" type="ORF">HNR73_003175</name>
</gene>
<evidence type="ECO:0000256" key="1">
    <source>
        <dbReference type="SAM" id="Phobius"/>
    </source>
</evidence>
<accession>A0A841FNE3</accession>
<dbReference type="AlphaFoldDB" id="A0A841FNE3"/>
<feature type="transmembrane region" description="Helical" evidence="1">
    <location>
        <begin position="154"/>
        <end position="178"/>
    </location>
</feature>
<dbReference type="Pfam" id="PF10067">
    <property type="entry name" value="DUF2306"/>
    <property type="match status" value="1"/>
</dbReference>
<feature type="transmembrane region" description="Helical" evidence="1">
    <location>
        <begin position="89"/>
        <end position="109"/>
    </location>
</feature>
<comment type="caution">
    <text evidence="2">The sequence shown here is derived from an EMBL/GenBank/DDBJ whole genome shotgun (WGS) entry which is preliminary data.</text>
</comment>
<sequence length="239" mass="26844">MVTPTTPKQSFWRRPWVAPMFVVMAAFLAFSLPPYLTGGSRVAIRENAPWHQPSLVGHIGFGTIALICCGFQVWPWFRAKYPAVHRRLGRVYVFAGVLPTALLGIVASLTSVVGIVGRIGNTTLCVVWLLVTYRGYKSARRRQFGDHRRWMIRSFALCTSIVVNRLWIGIMLGALMPFLELEYDGDMDRLILDAAGASIWLSWVVNLLIAEWWLERGKGKARAKRGAVARKETEVEAAV</sequence>
<proteinExistence type="predicted"/>
<reference evidence="2 3" key="1">
    <citation type="submission" date="2020-08" db="EMBL/GenBank/DDBJ databases">
        <title>Genomic Encyclopedia of Type Strains, Phase IV (KMG-IV): sequencing the most valuable type-strain genomes for metagenomic binning, comparative biology and taxonomic classification.</title>
        <authorList>
            <person name="Goeker M."/>
        </authorList>
    </citation>
    <scope>NUCLEOTIDE SEQUENCE [LARGE SCALE GENOMIC DNA]</scope>
    <source>
        <strain evidence="2 3">YIM 65646</strain>
    </source>
</reference>
<dbReference type="InterPro" id="IPR018750">
    <property type="entry name" value="DUF2306_membrane"/>
</dbReference>
<feature type="transmembrane region" description="Helical" evidence="1">
    <location>
        <begin position="190"/>
        <end position="214"/>
    </location>
</feature>
<feature type="transmembrane region" description="Helical" evidence="1">
    <location>
        <begin position="56"/>
        <end position="77"/>
    </location>
</feature>
<dbReference type="RefSeq" id="WP_184788164.1">
    <property type="nucleotide sequence ID" value="NZ_BONT01000004.1"/>
</dbReference>
<evidence type="ECO:0000313" key="3">
    <source>
        <dbReference type="Proteomes" id="UP000548476"/>
    </source>
</evidence>
<keyword evidence="1" id="KW-0472">Membrane</keyword>